<dbReference type="InterPro" id="IPR005886">
    <property type="entry name" value="UDP_G4E"/>
</dbReference>
<feature type="domain" description="NAD-dependent epimerase/dehydratase" evidence="12">
    <location>
        <begin position="6"/>
        <end position="256"/>
    </location>
</feature>
<evidence type="ECO:0000256" key="10">
    <source>
        <dbReference type="ARBA" id="ARBA00023277"/>
    </source>
</evidence>
<evidence type="ECO:0000256" key="7">
    <source>
        <dbReference type="ARBA" id="ARBA00023027"/>
    </source>
</evidence>
<keyword evidence="8" id="KW-0299">Galactose metabolism</keyword>
<dbReference type="CDD" id="cd05247">
    <property type="entry name" value="UDP_G4E_1_SDR_e"/>
    <property type="match status" value="1"/>
</dbReference>
<dbReference type="EC" id="5.1.3.2" evidence="5 11"/>
<evidence type="ECO:0000256" key="1">
    <source>
        <dbReference type="ARBA" id="ARBA00000083"/>
    </source>
</evidence>
<evidence type="ECO:0000256" key="11">
    <source>
        <dbReference type="RuleBase" id="RU366046"/>
    </source>
</evidence>
<dbReference type="InterPro" id="IPR036291">
    <property type="entry name" value="NAD(P)-bd_dom_sf"/>
</dbReference>
<dbReference type="Pfam" id="PF01370">
    <property type="entry name" value="Epimerase"/>
    <property type="match status" value="1"/>
</dbReference>
<dbReference type="PANTHER" id="PTHR43725:SF53">
    <property type="entry name" value="UDP-ARABINOSE 4-EPIMERASE 1"/>
    <property type="match status" value="1"/>
</dbReference>
<evidence type="ECO:0000256" key="9">
    <source>
        <dbReference type="ARBA" id="ARBA00023235"/>
    </source>
</evidence>
<evidence type="ECO:0000256" key="6">
    <source>
        <dbReference type="ARBA" id="ARBA00018569"/>
    </source>
</evidence>
<dbReference type="RefSeq" id="WP_009554407.1">
    <property type="nucleotide sequence ID" value="NZ_CANCVW010000027.1"/>
</dbReference>
<dbReference type="NCBIfam" id="TIGR01179">
    <property type="entry name" value="galE"/>
    <property type="match status" value="1"/>
</dbReference>
<comment type="pathway">
    <text evidence="3 11">Carbohydrate metabolism; galactose metabolism.</text>
</comment>
<evidence type="ECO:0000256" key="2">
    <source>
        <dbReference type="ARBA" id="ARBA00001911"/>
    </source>
</evidence>
<dbReference type="PANTHER" id="PTHR43725">
    <property type="entry name" value="UDP-GLUCOSE 4-EPIMERASE"/>
    <property type="match status" value="1"/>
</dbReference>
<evidence type="ECO:0000256" key="4">
    <source>
        <dbReference type="ARBA" id="ARBA00007637"/>
    </source>
</evidence>
<dbReference type="Gene3D" id="3.40.50.720">
    <property type="entry name" value="NAD(P)-binding Rossmann-like Domain"/>
    <property type="match status" value="1"/>
</dbReference>
<proteinExistence type="inferred from homology"/>
<accession>A0A7H9EJS3</accession>
<comment type="catalytic activity">
    <reaction evidence="1 11">
        <text>UDP-alpha-D-glucose = UDP-alpha-D-galactose</text>
        <dbReference type="Rhea" id="RHEA:22168"/>
        <dbReference type="ChEBI" id="CHEBI:58885"/>
        <dbReference type="ChEBI" id="CHEBI:66914"/>
        <dbReference type="EC" id="5.1.3.2"/>
    </reaction>
</comment>
<organism evidence="13 14">
    <name type="scientific">Ligilactobacillus saerimneri</name>
    <dbReference type="NCBI Taxonomy" id="228229"/>
    <lineage>
        <taxon>Bacteria</taxon>
        <taxon>Bacillati</taxon>
        <taxon>Bacillota</taxon>
        <taxon>Bacilli</taxon>
        <taxon>Lactobacillales</taxon>
        <taxon>Lactobacillaceae</taxon>
        <taxon>Ligilactobacillus</taxon>
    </lineage>
</organism>
<dbReference type="InterPro" id="IPR001509">
    <property type="entry name" value="Epimerase_deHydtase"/>
</dbReference>
<evidence type="ECO:0000313" key="13">
    <source>
        <dbReference type="EMBL" id="QLL77950.1"/>
    </source>
</evidence>
<evidence type="ECO:0000256" key="5">
    <source>
        <dbReference type="ARBA" id="ARBA00013189"/>
    </source>
</evidence>
<evidence type="ECO:0000256" key="8">
    <source>
        <dbReference type="ARBA" id="ARBA00023144"/>
    </source>
</evidence>
<evidence type="ECO:0000259" key="12">
    <source>
        <dbReference type="Pfam" id="PF01370"/>
    </source>
</evidence>
<keyword evidence="9 11" id="KW-0413">Isomerase</keyword>
<dbReference type="EMBL" id="CP047418">
    <property type="protein sequence ID" value="QLL77950.1"/>
    <property type="molecule type" value="Genomic_DNA"/>
</dbReference>
<dbReference type="Proteomes" id="UP000510886">
    <property type="component" value="Chromosome"/>
</dbReference>
<keyword evidence="10 11" id="KW-0119">Carbohydrate metabolism</keyword>
<comment type="similarity">
    <text evidence="4 11">Belongs to the NAD(P)-dependent epimerase/dehydratase family.</text>
</comment>
<sequence length="333" mass="37235">MTKKTIMVAGGAGYIGSHMVYDLIQQGYDVVVVDNLSTGHRQAVMEPARFYEGDTRDRDFMRQVFTQEPNVDTVIHMDAFSIVPESVADPLKYFDNNVIGVIALLEVMKEFNVNKIVFSSTAATYGNPEKTPIEEADRKDPINPYGESKLMMEKIMRWVDQAYGIKFVALRYFNACGAHPEGLIGEAHTHETHLIPNILRVALGQSDTFHIFGDDYNTPDGTNVRDYVHILDLADAHILAMKYLDAGNPSDVFNLGSSTGFSVKQILEEARKVTGKEIPADVSARRAGDPDILVADSSKAREVLGWKPKYDNVHDIIQTAWTWHSKHPNGYQD</sequence>
<protein>
    <recommendedName>
        <fullName evidence="6 11">UDP-glucose 4-epimerase</fullName>
        <ecNumber evidence="5 11">5.1.3.2</ecNumber>
    </recommendedName>
</protein>
<dbReference type="KEGG" id="lsw:GTO87_04600"/>
<dbReference type="UniPathway" id="UPA00214"/>
<evidence type="ECO:0000256" key="3">
    <source>
        <dbReference type="ARBA" id="ARBA00004947"/>
    </source>
</evidence>
<reference evidence="13 14" key="1">
    <citation type="submission" date="2020-01" db="EMBL/GenBank/DDBJ databases">
        <title>Complete and circular genome sequences of six lactobacillus isolates from horses.</title>
        <authorList>
            <person name="Hassan H.M."/>
        </authorList>
    </citation>
    <scope>NUCLEOTIDE SEQUENCE [LARGE SCALE GENOMIC DNA]</scope>
    <source>
        <strain evidence="13 14">1A</strain>
    </source>
</reference>
<evidence type="ECO:0000313" key="14">
    <source>
        <dbReference type="Proteomes" id="UP000510886"/>
    </source>
</evidence>
<dbReference type="AlphaFoldDB" id="A0A7H9EJS3"/>
<dbReference type="SUPFAM" id="SSF51735">
    <property type="entry name" value="NAD(P)-binding Rossmann-fold domains"/>
    <property type="match status" value="1"/>
</dbReference>
<name>A0A7H9EJS3_9LACO</name>
<dbReference type="Gene3D" id="3.90.25.10">
    <property type="entry name" value="UDP-galactose 4-epimerase, domain 1"/>
    <property type="match status" value="1"/>
</dbReference>
<keyword evidence="7 11" id="KW-0520">NAD</keyword>
<dbReference type="GO" id="GO:0003978">
    <property type="term" value="F:UDP-glucose 4-epimerase activity"/>
    <property type="evidence" value="ECO:0007669"/>
    <property type="project" value="UniProtKB-UniRule"/>
</dbReference>
<gene>
    <name evidence="13" type="primary">galE</name>
    <name evidence="13" type="ORF">GTO87_04600</name>
</gene>
<comment type="cofactor">
    <cofactor evidence="2 11">
        <name>NAD(+)</name>
        <dbReference type="ChEBI" id="CHEBI:57540"/>
    </cofactor>
</comment>
<comment type="subunit">
    <text evidence="11">Homodimer.</text>
</comment>
<dbReference type="GO" id="GO:0033499">
    <property type="term" value="P:galactose catabolic process via UDP-galactose, Leloir pathway"/>
    <property type="evidence" value="ECO:0007669"/>
    <property type="project" value="TreeGrafter"/>
</dbReference>